<accession>A0A367KQR9</accession>
<keyword evidence="2" id="KW-1185">Reference proteome</keyword>
<comment type="caution">
    <text evidence="1">The sequence shown here is derived from an EMBL/GenBank/DDBJ whole genome shotgun (WGS) entry which is preliminary data.</text>
</comment>
<protein>
    <submittedName>
        <fullName evidence="1">Uncharacterized protein</fullName>
    </submittedName>
</protein>
<dbReference type="OrthoDB" id="2319746at2759"/>
<gene>
    <name evidence="1" type="ORF">CU098_011993</name>
</gene>
<dbReference type="Proteomes" id="UP000253551">
    <property type="component" value="Unassembled WGS sequence"/>
</dbReference>
<sequence length="160" mass="18541">MDFSCGCLFDKKVKEPHFKKSKYFQDLSASFAINAKNEQLGAHYSWLVEMIKPVSHSVYVEATFENPSDPQQAIKVPGVQLVHDSFEHPRYYFLSPALTYLDCKLYNIQLTAYKDKSKKEVIAQHENQILSRINTDACVKSEFMERMASATKYADWEQKQ</sequence>
<reference evidence="1 2" key="1">
    <citation type="journal article" date="2018" name="G3 (Bethesda)">
        <title>Phylogenetic and Phylogenomic Definition of Rhizopus Species.</title>
        <authorList>
            <person name="Gryganskyi A.P."/>
            <person name="Golan J."/>
            <person name="Dolatabadi S."/>
            <person name="Mondo S."/>
            <person name="Robb S."/>
            <person name="Idnurm A."/>
            <person name="Muszewska A."/>
            <person name="Steczkiewicz K."/>
            <person name="Masonjones S."/>
            <person name="Liao H.L."/>
            <person name="Gajdeczka M.T."/>
            <person name="Anike F."/>
            <person name="Vuek A."/>
            <person name="Anishchenko I.M."/>
            <person name="Voigt K."/>
            <person name="de Hoog G.S."/>
            <person name="Smith M.E."/>
            <person name="Heitman J."/>
            <person name="Vilgalys R."/>
            <person name="Stajich J.E."/>
        </authorList>
    </citation>
    <scope>NUCLEOTIDE SEQUENCE [LARGE SCALE GENOMIC DNA]</scope>
    <source>
        <strain evidence="1 2">LSU 92-RS-03</strain>
    </source>
</reference>
<dbReference type="EMBL" id="PJQM01000752">
    <property type="protein sequence ID" value="RCI04212.1"/>
    <property type="molecule type" value="Genomic_DNA"/>
</dbReference>
<evidence type="ECO:0000313" key="2">
    <source>
        <dbReference type="Proteomes" id="UP000253551"/>
    </source>
</evidence>
<proteinExistence type="predicted"/>
<evidence type="ECO:0000313" key="1">
    <source>
        <dbReference type="EMBL" id="RCI04212.1"/>
    </source>
</evidence>
<name>A0A367KQR9_RHIST</name>
<organism evidence="1 2">
    <name type="scientific">Rhizopus stolonifer</name>
    <name type="common">Rhizopus nigricans</name>
    <dbReference type="NCBI Taxonomy" id="4846"/>
    <lineage>
        <taxon>Eukaryota</taxon>
        <taxon>Fungi</taxon>
        <taxon>Fungi incertae sedis</taxon>
        <taxon>Mucoromycota</taxon>
        <taxon>Mucoromycotina</taxon>
        <taxon>Mucoromycetes</taxon>
        <taxon>Mucorales</taxon>
        <taxon>Mucorineae</taxon>
        <taxon>Rhizopodaceae</taxon>
        <taxon>Rhizopus</taxon>
    </lineage>
</organism>
<dbReference type="AlphaFoldDB" id="A0A367KQR9"/>